<feature type="transmembrane region" description="Helical" evidence="1">
    <location>
        <begin position="34"/>
        <end position="55"/>
    </location>
</feature>
<accession>R0EAS7</accession>
<feature type="transmembrane region" description="Helical" evidence="1">
    <location>
        <begin position="108"/>
        <end position="130"/>
    </location>
</feature>
<dbReference type="RefSeq" id="WP_004617717.1">
    <property type="nucleotide sequence ID" value="NZ_APMP01000006.1"/>
</dbReference>
<dbReference type="EMBL" id="APMP01000006">
    <property type="protein sequence ID" value="ENZ82583.1"/>
    <property type="molecule type" value="Genomic_DNA"/>
</dbReference>
<dbReference type="eggNOG" id="COG3752">
    <property type="taxonomic scope" value="Bacteria"/>
</dbReference>
<keyword evidence="1" id="KW-1133">Transmembrane helix</keyword>
<evidence type="ECO:0000313" key="3">
    <source>
        <dbReference type="Proteomes" id="UP000013063"/>
    </source>
</evidence>
<protein>
    <submittedName>
        <fullName evidence="2">Putative membrane protein</fullName>
    </submittedName>
</protein>
<keyword evidence="1" id="KW-0812">Transmembrane</keyword>
<dbReference type="PANTHER" id="PTHR32251:SF17">
    <property type="entry name" value="STEROID 5-ALPHA REDUCTASE C-TERMINAL DOMAIN-CONTAINING PROTEIN"/>
    <property type="match status" value="1"/>
</dbReference>
<name>R0EAS7_CAUVI</name>
<dbReference type="PATRIC" id="fig|1292034.3.peg.1504"/>
<gene>
    <name evidence="2" type="ORF">OR37_01520</name>
</gene>
<reference evidence="2 3" key="1">
    <citation type="journal article" date="2013" name="Genome Announc.">
        <title>Draft Genome Sequence for Caulobacter sp. Strain OR37, a Bacterium Tolerant to Heavy Metals.</title>
        <authorList>
            <person name="Utturkar S.M."/>
            <person name="Bollmann A."/>
            <person name="Brzoska R.M."/>
            <person name="Klingeman D.M."/>
            <person name="Epstein S.E."/>
            <person name="Palumbo A.V."/>
            <person name="Brown S.D."/>
        </authorList>
    </citation>
    <scope>NUCLEOTIDE SEQUENCE [LARGE SCALE GENOMIC DNA]</scope>
    <source>
        <strain evidence="2 3">OR37</strain>
    </source>
</reference>
<dbReference type="STRING" id="1292034.OR37_01520"/>
<dbReference type="GO" id="GO:0016020">
    <property type="term" value="C:membrane"/>
    <property type="evidence" value="ECO:0007669"/>
    <property type="project" value="TreeGrafter"/>
</dbReference>
<proteinExistence type="predicted"/>
<dbReference type="PANTHER" id="PTHR32251">
    <property type="entry name" value="3-OXO-5-ALPHA-STEROID 4-DEHYDROGENASE"/>
    <property type="match status" value="1"/>
</dbReference>
<sequence precursor="true">MIPLLAAILIAMLAIMGCGWFVQRAANNGGWTDVFWTYGTGATCALAALAPMAGASGPSWRQMMIAALVAAWSLRLGTYVAIRVAKGAEDVRYAQLRKEWGDSFPRRMVGLMLIQAPATALLAVSILFAARQPAPDFRPADALGLVILLGAILGEGMADEQMKRFKADPAHRGQVCDTGLWAWSRHPNYLFEFVGWIAYPVIALNLADPWSWLSLIAPIVMFAILRFGTGVPPLEAAMVASKGEAYRRYQARVSPFLPRPPKESNT</sequence>
<dbReference type="PROSITE" id="PS50244">
    <property type="entry name" value="S5A_REDUCTASE"/>
    <property type="match status" value="1"/>
</dbReference>
<keyword evidence="1" id="KW-0472">Membrane</keyword>
<dbReference type="AlphaFoldDB" id="R0EAS7"/>
<evidence type="ECO:0000313" key="2">
    <source>
        <dbReference type="EMBL" id="ENZ82583.1"/>
    </source>
</evidence>
<feature type="transmembrane region" description="Helical" evidence="1">
    <location>
        <begin position="142"/>
        <end position="158"/>
    </location>
</feature>
<evidence type="ECO:0000256" key="1">
    <source>
        <dbReference type="SAM" id="Phobius"/>
    </source>
</evidence>
<dbReference type="Gene3D" id="1.20.120.1630">
    <property type="match status" value="1"/>
</dbReference>
<comment type="caution">
    <text evidence="2">The sequence shown here is derived from an EMBL/GenBank/DDBJ whole genome shotgun (WGS) entry which is preliminary data.</text>
</comment>
<dbReference type="Pfam" id="PF06966">
    <property type="entry name" value="DUF1295"/>
    <property type="match status" value="1"/>
</dbReference>
<organism evidence="2 3">
    <name type="scientific">Caulobacter vibrioides OR37</name>
    <dbReference type="NCBI Taxonomy" id="1292034"/>
    <lineage>
        <taxon>Bacteria</taxon>
        <taxon>Pseudomonadati</taxon>
        <taxon>Pseudomonadota</taxon>
        <taxon>Alphaproteobacteria</taxon>
        <taxon>Caulobacterales</taxon>
        <taxon>Caulobacteraceae</taxon>
        <taxon>Caulobacter</taxon>
    </lineage>
</organism>
<dbReference type="InterPro" id="IPR010721">
    <property type="entry name" value="UstE-like"/>
</dbReference>
<keyword evidence="3" id="KW-1185">Reference proteome</keyword>
<dbReference type="Proteomes" id="UP000013063">
    <property type="component" value="Unassembled WGS sequence"/>
</dbReference>